<name>A0A1I3UBR8_HALDA</name>
<dbReference type="PROSITE" id="PS51094">
    <property type="entry name" value="PTS_EIIA_TYPE_2"/>
    <property type="match status" value="1"/>
</dbReference>
<keyword evidence="3" id="KW-1185">Reference proteome</keyword>
<proteinExistence type="predicted"/>
<dbReference type="Gene3D" id="3.40.930.10">
    <property type="entry name" value="Mannitol-specific EII, Chain A"/>
    <property type="match status" value="1"/>
</dbReference>
<dbReference type="CDD" id="cd00211">
    <property type="entry name" value="PTS_IIA_fru"/>
    <property type="match status" value="1"/>
</dbReference>
<evidence type="ECO:0000313" key="3">
    <source>
        <dbReference type="Proteomes" id="UP000183557"/>
    </source>
</evidence>
<dbReference type="RefSeq" id="WP_425268650.1">
    <property type="nucleotide sequence ID" value="NZ_FOSB01000004.1"/>
</dbReference>
<sequence>MNGANILYSVVNMMSNIYFNESVILLNVEAASKEEVLEKMGRNLIDENLVKESFIPAIIAREEEYATGLPTAGVAVAIPHTDVEHVQRKTISIGVLKDAVEFGVMGDDKETIPVRIVFMLAMDEAHSQLSLLQQLMSVFQTEETLLSILKEENKTNIRSLLEEKLDFGVLEGEK</sequence>
<dbReference type="InterPro" id="IPR002178">
    <property type="entry name" value="PTS_EIIA_type-2_dom"/>
</dbReference>
<dbReference type="STRING" id="240302.BN982_03043"/>
<dbReference type="InterPro" id="IPR016152">
    <property type="entry name" value="PTrfase/Anion_transptr"/>
</dbReference>
<reference evidence="3" key="1">
    <citation type="submission" date="2016-10" db="EMBL/GenBank/DDBJ databases">
        <authorList>
            <person name="Varghese N."/>
            <person name="Submissions S."/>
        </authorList>
    </citation>
    <scope>NUCLEOTIDE SEQUENCE [LARGE SCALE GENOMIC DNA]</scope>
    <source>
        <strain evidence="3">CGMCC 1.3704</strain>
    </source>
</reference>
<protein>
    <submittedName>
        <fullName evidence="2">PTS system IIA component, Gat family (TC 4.A.5)</fullName>
    </submittedName>
</protein>
<dbReference type="PANTHER" id="PTHR47738:SF3">
    <property type="entry name" value="PHOSPHOTRANSFERASE SYSTEM MANNITOL_FRUCTOSE-SPECIFIC IIA DOMAIN CONTAINING PROTEIN"/>
    <property type="match status" value="1"/>
</dbReference>
<organism evidence="2 3">
    <name type="scientific">Halobacillus dabanensis</name>
    <dbReference type="NCBI Taxonomy" id="240302"/>
    <lineage>
        <taxon>Bacteria</taxon>
        <taxon>Bacillati</taxon>
        <taxon>Bacillota</taxon>
        <taxon>Bacilli</taxon>
        <taxon>Bacillales</taxon>
        <taxon>Bacillaceae</taxon>
        <taxon>Halobacillus</taxon>
    </lineage>
</organism>
<dbReference type="PANTHER" id="PTHR47738">
    <property type="entry name" value="PTS SYSTEM FRUCTOSE-LIKE EIIA COMPONENT-RELATED"/>
    <property type="match status" value="1"/>
</dbReference>
<dbReference type="AlphaFoldDB" id="A0A1I3UBR8"/>
<evidence type="ECO:0000313" key="2">
    <source>
        <dbReference type="EMBL" id="SFJ79227.1"/>
    </source>
</evidence>
<evidence type="ECO:0000259" key="1">
    <source>
        <dbReference type="PROSITE" id="PS51094"/>
    </source>
</evidence>
<dbReference type="Proteomes" id="UP000183557">
    <property type="component" value="Unassembled WGS sequence"/>
</dbReference>
<gene>
    <name evidence="2" type="ORF">SAMN04487936_104215</name>
</gene>
<feature type="domain" description="PTS EIIA type-2" evidence="1">
    <location>
        <begin position="17"/>
        <end position="164"/>
    </location>
</feature>
<dbReference type="EMBL" id="FOSB01000004">
    <property type="protein sequence ID" value="SFJ79227.1"/>
    <property type="molecule type" value="Genomic_DNA"/>
</dbReference>
<accession>A0A1I3UBR8</accession>
<dbReference type="SUPFAM" id="SSF55804">
    <property type="entry name" value="Phoshotransferase/anion transport protein"/>
    <property type="match status" value="1"/>
</dbReference>
<dbReference type="Pfam" id="PF00359">
    <property type="entry name" value="PTS_EIIA_2"/>
    <property type="match status" value="1"/>
</dbReference>
<dbReference type="InterPro" id="IPR051541">
    <property type="entry name" value="PTS_SugarTrans_NitroReg"/>
</dbReference>